<accession>A0A6J4JHI0</accession>
<protein>
    <recommendedName>
        <fullName evidence="4">NlpC/P60 family protein</fullName>
    </recommendedName>
</protein>
<dbReference type="EMBL" id="CADCTP010000311">
    <property type="protein sequence ID" value="CAA9279292.1"/>
    <property type="molecule type" value="Genomic_DNA"/>
</dbReference>
<feature type="signal peptide" evidence="2">
    <location>
        <begin position="1"/>
        <end position="30"/>
    </location>
</feature>
<evidence type="ECO:0008006" key="4">
    <source>
        <dbReference type="Google" id="ProtNLM"/>
    </source>
</evidence>
<feature type="chain" id="PRO_5027027826" description="NlpC/P60 family protein" evidence="2">
    <location>
        <begin position="31"/>
        <end position="218"/>
    </location>
</feature>
<dbReference type="AlphaFoldDB" id="A0A6J4JHI0"/>
<feature type="non-terminal residue" evidence="3">
    <location>
        <position position="218"/>
    </location>
</feature>
<evidence type="ECO:0000256" key="2">
    <source>
        <dbReference type="SAM" id="SignalP"/>
    </source>
</evidence>
<sequence>MAATGTLLRAAVVTVAAVLTVGLAPGAAHARPRNPGAGEITAAQAEKNRRAAEVGRLTGLVARADGDMRRSQDRAELAVERYNKAVVDLDTATRRARAARAEVARAAAAVGTARADLGRFARGSYMQGSTLGSTTAALLDAGSPTDLLQRADLLDYAGKRKLDVLGTLERATVRRANTESTARRLLAEQKAATERADRLEAEAVREVAAARGRLAELR</sequence>
<proteinExistence type="predicted"/>
<name>A0A6J4JHI0_9ACTN</name>
<evidence type="ECO:0000313" key="3">
    <source>
        <dbReference type="EMBL" id="CAA9279292.1"/>
    </source>
</evidence>
<keyword evidence="1" id="KW-0175">Coiled coil</keyword>
<organism evidence="3">
    <name type="scientific">uncultured Mycobacteriales bacterium</name>
    <dbReference type="NCBI Taxonomy" id="581187"/>
    <lineage>
        <taxon>Bacteria</taxon>
        <taxon>Bacillati</taxon>
        <taxon>Actinomycetota</taxon>
        <taxon>Actinomycetes</taxon>
        <taxon>Mycobacteriales</taxon>
        <taxon>environmental samples</taxon>
    </lineage>
</organism>
<keyword evidence="2" id="KW-0732">Signal</keyword>
<feature type="coiled-coil region" evidence="1">
    <location>
        <begin position="168"/>
        <end position="202"/>
    </location>
</feature>
<gene>
    <name evidence="3" type="ORF">AVDCRST_MAG41-3390</name>
</gene>
<evidence type="ECO:0000256" key="1">
    <source>
        <dbReference type="SAM" id="Coils"/>
    </source>
</evidence>
<reference evidence="3" key="1">
    <citation type="submission" date="2020-02" db="EMBL/GenBank/DDBJ databases">
        <authorList>
            <person name="Meier V. D."/>
        </authorList>
    </citation>
    <scope>NUCLEOTIDE SEQUENCE</scope>
    <source>
        <strain evidence="3">AVDCRST_MAG41</strain>
    </source>
</reference>